<protein>
    <submittedName>
        <fullName evidence="7">Geranylgeranyl diphosphate synthase type II</fullName>
        <ecNumber evidence="7">2.5.1.1</ecNumber>
        <ecNumber evidence="7">2.5.1.10</ecNumber>
        <ecNumber evidence="7">2.5.1.29</ecNumber>
    </submittedName>
</protein>
<evidence type="ECO:0000256" key="1">
    <source>
        <dbReference type="ARBA" id="ARBA00001946"/>
    </source>
</evidence>
<gene>
    <name evidence="7" type="ORF">FHX48_002441</name>
</gene>
<dbReference type="EMBL" id="JACGWY010000006">
    <property type="protein sequence ID" value="MBA8817342.1"/>
    <property type="molecule type" value="Genomic_DNA"/>
</dbReference>
<dbReference type="Proteomes" id="UP000526083">
    <property type="component" value="Unassembled WGS sequence"/>
</dbReference>
<reference evidence="7 8" key="1">
    <citation type="submission" date="2020-07" db="EMBL/GenBank/DDBJ databases">
        <title>Sequencing the genomes of 1000 actinobacteria strains.</title>
        <authorList>
            <person name="Klenk H.-P."/>
        </authorList>
    </citation>
    <scope>NUCLEOTIDE SEQUENCE [LARGE SCALE GENOMIC DNA]</scope>
    <source>
        <strain evidence="7 8">DSM 27576</strain>
    </source>
</reference>
<dbReference type="PANTHER" id="PTHR12001:SF85">
    <property type="entry name" value="SHORT CHAIN ISOPRENYL DIPHOSPHATE SYNTHASE"/>
    <property type="match status" value="1"/>
</dbReference>
<dbReference type="RefSeq" id="WP_167049099.1">
    <property type="nucleotide sequence ID" value="NZ_JAAOZB010000002.1"/>
</dbReference>
<dbReference type="AlphaFoldDB" id="A0A7W3JQV8"/>
<keyword evidence="4" id="KW-0479">Metal-binding</keyword>
<dbReference type="InterPro" id="IPR000092">
    <property type="entry name" value="Polyprenyl_synt"/>
</dbReference>
<name>A0A7W3JQV8_9MICO</name>
<dbReference type="InterPro" id="IPR008949">
    <property type="entry name" value="Isoprenoid_synthase_dom_sf"/>
</dbReference>
<dbReference type="Gene3D" id="1.10.600.10">
    <property type="entry name" value="Farnesyl Diphosphate Synthase"/>
    <property type="match status" value="1"/>
</dbReference>
<dbReference type="GO" id="GO:0004161">
    <property type="term" value="F:dimethylallyltranstransferase activity"/>
    <property type="evidence" value="ECO:0007669"/>
    <property type="project" value="UniProtKB-EC"/>
</dbReference>
<dbReference type="EC" id="2.5.1.10" evidence="7"/>
<evidence type="ECO:0000313" key="7">
    <source>
        <dbReference type="EMBL" id="MBA8817342.1"/>
    </source>
</evidence>
<evidence type="ECO:0000313" key="8">
    <source>
        <dbReference type="Proteomes" id="UP000526083"/>
    </source>
</evidence>
<dbReference type="GO" id="GO:0008299">
    <property type="term" value="P:isoprenoid biosynthetic process"/>
    <property type="evidence" value="ECO:0007669"/>
    <property type="project" value="InterPro"/>
</dbReference>
<accession>A0A7W3JQV8</accession>
<dbReference type="GO" id="GO:0046872">
    <property type="term" value="F:metal ion binding"/>
    <property type="evidence" value="ECO:0007669"/>
    <property type="project" value="UniProtKB-KW"/>
</dbReference>
<dbReference type="CDD" id="cd00685">
    <property type="entry name" value="Trans_IPPS_HT"/>
    <property type="match status" value="1"/>
</dbReference>
<dbReference type="InterPro" id="IPR033749">
    <property type="entry name" value="Polyprenyl_synt_CS"/>
</dbReference>
<comment type="caution">
    <text evidence="7">The sequence shown here is derived from an EMBL/GenBank/DDBJ whole genome shotgun (WGS) entry which is preliminary data.</text>
</comment>
<keyword evidence="3 6" id="KW-0808">Transferase</keyword>
<organism evidence="7 8">
    <name type="scientific">Microbacterium halimionae</name>
    <dbReference type="NCBI Taxonomy" id="1526413"/>
    <lineage>
        <taxon>Bacteria</taxon>
        <taxon>Bacillati</taxon>
        <taxon>Actinomycetota</taxon>
        <taxon>Actinomycetes</taxon>
        <taxon>Micrococcales</taxon>
        <taxon>Microbacteriaceae</taxon>
        <taxon>Microbacterium</taxon>
    </lineage>
</organism>
<comment type="cofactor">
    <cofactor evidence="1">
        <name>Mg(2+)</name>
        <dbReference type="ChEBI" id="CHEBI:18420"/>
    </cofactor>
</comment>
<dbReference type="PANTHER" id="PTHR12001">
    <property type="entry name" value="GERANYLGERANYL PYROPHOSPHATE SYNTHASE"/>
    <property type="match status" value="1"/>
</dbReference>
<keyword evidence="8" id="KW-1185">Reference proteome</keyword>
<keyword evidence="5" id="KW-0460">Magnesium</keyword>
<dbReference type="GO" id="GO:0004311">
    <property type="term" value="F:geranylgeranyl diphosphate synthase activity"/>
    <property type="evidence" value="ECO:0007669"/>
    <property type="project" value="UniProtKB-EC"/>
</dbReference>
<evidence type="ECO:0000256" key="6">
    <source>
        <dbReference type="RuleBase" id="RU004466"/>
    </source>
</evidence>
<dbReference type="SUPFAM" id="SSF48576">
    <property type="entry name" value="Terpenoid synthases"/>
    <property type="match status" value="1"/>
</dbReference>
<evidence type="ECO:0000256" key="4">
    <source>
        <dbReference type="ARBA" id="ARBA00022723"/>
    </source>
</evidence>
<evidence type="ECO:0000256" key="5">
    <source>
        <dbReference type="ARBA" id="ARBA00022842"/>
    </source>
</evidence>
<dbReference type="EC" id="2.5.1.29" evidence="7"/>
<proteinExistence type="inferred from homology"/>
<dbReference type="PROSITE" id="PS00723">
    <property type="entry name" value="POLYPRENYL_SYNTHASE_1"/>
    <property type="match status" value="1"/>
</dbReference>
<dbReference type="EC" id="2.5.1.1" evidence="7"/>
<dbReference type="PROSITE" id="PS00444">
    <property type="entry name" value="POLYPRENYL_SYNTHASE_2"/>
    <property type="match status" value="1"/>
</dbReference>
<dbReference type="SFLD" id="SFLDS00005">
    <property type="entry name" value="Isoprenoid_Synthase_Type_I"/>
    <property type="match status" value="1"/>
</dbReference>
<evidence type="ECO:0000256" key="2">
    <source>
        <dbReference type="ARBA" id="ARBA00006706"/>
    </source>
</evidence>
<evidence type="ECO:0000256" key="3">
    <source>
        <dbReference type="ARBA" id="ARBA00022679"/>
    </source>
</evidence>
<sequence>MITLTHTEDLTNINDAINSAIARISARAQGYGASTQALADAIRHAAAGGKRFRPLLVSASFNAFGGSADAEQSVSDIAAAFELLHTAFVVHDDVIDHDTMRRGELNISGTFFERAQAQGASPAGSALFGEAAAILAGDLLLHEANRLVALAPLAGETRTRIIDLIDDAVFVSAVGELADVENSLTGNSAQTASLIATAHDKTAVYSFSSPLRAGALLAGADEVAIAAVGTAGSSLGLAFQLVDDLIGAFGTQQQAGREPGADLRESKQTALIALARQTTTWPRVSAALSQAHTGPVAVREAQHAIAESGARDELMNLIIRTVRTARAQSEVHSLPPRVGALLADIANAVEERIP</sequence>
<dbReference type="GO" id="GO:0004337">
    <property type="term" value="F:(2E,6E)-farnesyl diphosphate synthase activity"/>
    <property type="evidence" value="ECO:0007669"/>
    <property type="project" value="UniProtKB-EC"/>
</dbReference>
<comment type="similarity">
    <text evidence="2 6">Belongs to the FPP/GGPP synthase family.</text>
</comment>
<dbReference type="Pfam" id="PF00348">
    <property type="entry name" value="polyprenyl_synt"/>
    <property type="match status" value="1"/>
</dbReference>